<dbReference type="InterPro" id="IPR027370">
    <property type="entry name" value="Znf-RING_euk"/>
</dbReference>
<dbReference type="InterPro" id="IPR013144">
    <property type="entry name" value="CRA_dom"/>
</dbReference>
<evidence type="ECO:0000259" key="8">
    <source>
        <dbReference type="PROSITE" id="PS50897"/>
    </source>
</evidence>
<dbReference type="SMART" id="SM00757">
    <property type="entry name" value="CRA"/>
    <property type="match status" value="1"/>
</dbReference>
<protein>
    <submittedName>
        <fullName evidence="10">RMD5 homolog A-like</fullName>
    </submittedName>
</protein>
<dbReference type="AlphaFoldDB" id="A0A8S0QBW1"/>
<evidence type="ECO:0000313" key="10">
    <source>
        <dbReference type="EMBL" id="CAA2964450.1"/>
    </source>
</evidence>
<dbReference type="Proteomes" id="UP000594638">
    <property type="component" value="Unassembled WGS sequence"/>
</dbReference>
<evidence type="ECO:0000256" key="6">
    <source>
        <dbReference type="PROSITE-ProRule" id="PRU01215"/>
    </source>
</evidence>
<dbReference type="PROSITE" id="PS51867">
    <property type="entry name" value="ZF_RING_GID"/>
    <property type="match status" value="1"/>
</dbReference>
<dbReference type="InterPro" id="IPR001841">
    <property type="entry name" value="Znf_RING"/>
</dbReference>
<feature type="domain" description="RING-Gid-type" evidence="9">
    <location>
        <begin position="349"/>
        <end position="392"/>
    </location>
</feature>
<evidence type="ECO:0000256" key="7">
    <source>
        <dbReference type="SAM" id="SignalP"/>
    </source>
</evidence>
<keyword evidence="3" id="KW-0479">Metal-binding</keyword>
<dbReference type="InterPro" id="IPR013083">
    <property type="entry name" value="Znf_RING/FYVE/PHD"/>
</dbReference>
<comment type="subcellular location">
    <subcellularLocation>
        <location evidence="1">Cytoplasm</location>
    </subcellularLocation>
</comment>
<dbReference type="GO" id="GO:0008270">
    <property type="term" value="F:zinc ion binding"/>
    <property type="evidence" value="ECO:0007669"/>
    <property type="project" value="UniProtKB-KW"/>
</dbReference>
<dbReference type="GO" id="GO:0061630">
    <property type="term" value="F:ubiquitin protein ligase activity"/>
    <property type="evidence" value="ECO:0007669"/>
    <property type="project" value="InterPro"/>
</dbReference>
<evidence type="ECO:0000256" key="2">
    <source>
        <dbReference type="ARBA" id="ARBA00022490"/>
    </source>
</evidence>
<dbReference type="EMBL" id="CACTIH010001824">
    <property type="protein sequence ID" value="CAA2964450.1"/>
    <property type="molecule type" value="Genomic_DNA"/>
</dbReference>
<feature type="signal peptide" evidence="7">
    <location>
        <begin position="1"/>
        <end position="21"/>
    </location>
</feature>
<dbReference type="GO" id="GO:0005737">
    <property type="term" value="C:cytoplasm"/>
    <property type="evidence" value="ECO:0007669"/>
    <property type="project" value="UniProtKB-SubCell"/>
</dbReference>
<dbReference type="OrthoDB" id="1933281at2759"/>
<dbReference type="GO" id="GO:0034657">
    <property type="term" value="C:GID complex"/>
    <property type="evidence" value="ECO:0007669"/>
    <property type="project" value="TreeGrafter"/>
</dbReference>
<feature type="domain" description="CTLH" evidence="8">
    <location>
        <begin position="170"/>
        <end position="227"/>
    </location>
</feature>
<evidence type="ECO:0000256" key="1">
    <source>
        <dbReference type="ARBA" id="ARBA00004496"/>
    </source>
</evidence>
<organism evidence="10 11">
    <name type="scientific">Olea europaea subsp. europaea</name>
    <dbReference type="NCBI Taxonomy" id="158383"/>
    <lineage>
        <taxon>Eukaryota</taxon>
        <taxon>Viridiplantae</taxon>
        <taxon>Streptophyta</taxon>
        <taxon>Embryophyta</taxon>
        <taxon>Tracheophyta</taxon>
        <taxon>Spermatophyta</taxon>
        <taxon>Magnoliopsida</taxon>
        <taxon>eudicotyledons</taxon>
        <taxon>Gunneridae</taxon>
        <taxon>Pentapetalae</taxon>
        <taxon>asterids</taxon>
        <taxon>lamiids</taxon>
        <taxon>Lamiales</taxon>
        <taxon>Oleaceae</taxon>
        <taxon>Oleeae</taxon>
        <taxon>Olea</taxon>
    </lineage>
</organism>
<dbReference type="InterPro" id="IPR045098">
    <property type="entry name" value="Fyv10_fam"/>
</dbReference>
<keyword evidence="5" id="KW-0862">Zinc</keyword>
<dbReference type="Gramene" id="OE9A012879T2">
    <property type="protein sequence ID" value="OE9A012879C2"/>
    <property type="gene ID" value="OE9A012879"/>
</dbReference>
<comment type="caution">
    <text evidence="10">The sequence shown here is derived from an EMBL/GenBank/DDBJ whole genome shotgun (WGS) entry which is preliminary data.</text>
</comment>
<keyword evidence="7" id="KW-0732">Signal</keyword>
<accession>A0A8S0QBW1</accession>
<evidence type="ECO:0000259" key="9">
    <source>
        <dbReference type="PROSITE" id="PS51867"/>
    </source>
</evidence>
<dbReference type="InterPro" id="IPR006595">
    <property type="entry name" value="CTLH_C"/>
</dbReference>
<feature type="zinc finger region" description="RING-Gid-type" evidence="6">
    <location>
        <begin position="349"/>
        <end position="392"/>
    </location>
</feature>
<dbReference type="PROSITE" id="PS50897">
    <property type="entry name" value="CTLH"/>
    <property type="match status" value="1"/>
</dbReference>
<evidence type="ECO:0000313" key="11">
    <source>
        <dbReference type="Proteomes" id="UP000594638"/>
    </source>
</evidence>
<dbReference type="SMART" id="SM00668">
    <property type="entry name" value="CTLH"/>
    <property type="match status" value="1"/>
</dbReference>
<dbReference type="FunFam" id="3.30.40.10:FF:000143">
    <property type="entry name" value="Regulator of gluconeogenesis Rmd5"/>
    <property type="match status" value="1"/>
</dbReference>
<evidence type="ECO:0000256" key="4">
    <source>
        <dbReference type="ARBA" id="ARBA00022771"/>
    </source>
</evidence>
<dbReference type="InterPro" id="IPR024964">
    <property type="entry name" value="CTLH/CRA"/>
</dbReference>
<evidence type="ECO:0000256" key="5">
    <source>
        <dbReference type="ARBA" id="ARBA00022833"/>
    </source>
</evidence>
<evidence type="ECO:0000256" key="3">
    <source>
        <dbReference type="ARBA" id="ARBA00022723"/>
    </source>
</evidence>
<dbReference type="PANTHER" id="PTHR12170">
    <property type="entry name" value="MACROPHAGE ERYTHROBLAST ATTACHER-RELATED"/>
    <property type="match status" value="1"/>
</dbReference>
<dbReference type="GO" id="GO:0043161">
    <property type="term" value="P:proteasome-mediated ubiquitin-dependent protein catabolic process"/>
    <property type="evidence" value="ECO:0007669"/>
    <property type="project" value="InterPro"/>
</dbReference>
<proteinExistence type="predicted"/>
<dbReference type="InterPro" id="IPR044063">
    <property type="entry name" value="ZF_RING_GID"/>
</dbReference>
<dbReference type="GO" id="GO:0005634">
    <property type="term" value="C:nucleus"/>
    <property type="evidence" value="ECO:0007669"/>
    <property type="project" value="TreeGrafter"/>
</dbReference>
<keyword evidence="4 6" id="KW-0863">Zinc-finger</keyword>
<gene>
    <name evidence="10" type="ORF">OLEA9_A012879</name>
</gene>
<dbReference type="Gene3D" id="3.30.40.10">
    <property type="entry name" value="Zinc/RING finger domain, C3HC4 (zinc finger)"/>
    <property type="match status" value="1"/>
</dbReference>
<reference evidence="10 11" key="1">
    <citation type="submission" date="2019-12" db="EMBL/GenBank/DDBJ databases">
        <authorList>
            <person name="Alioto T."/>
            <person name="Alioto T."/>
            <person name="Gomez Garrido J."/>
        </authorList>
    </citation>
    <scope>NUCLEOTIDE SEQUENCE [LARGE SCALE GENOMIC DNA]</scope>
</reference>
<dbReference type="SUPFAM" id="SSF57850">
    <property type="entry name" value="RING/U-box"/>
    <property type="match status" value="1"/>
</dbReference>
<dbReference type="Pfam" id="PF10607">
    <property type="entry name" value="CTLH"/>
    <property type="match status" value="1"/>
</dbReference>
<dbReference type="PANTHER" id="PTHR12170:SF11">
    <property type="entry name" value="PROTEIN RMD5 HOMOLOG"/>
    <property type="match status" value="1"/>
</dbReference>
<keyword evidence="11" id="KW-1185">Reference proteome</keyword>
<dbReference type="CDD" id="cd16652">
    <property type="entry name" value="dRING_Rmd5p-like"/>
    <property type="match status" value="1"/>
</dbReference>
<keyword evidence="2" id="KW-0963">Cytoplasm</keyword>
<dbReference type="SMART" id="SM00184">
    <property type="entry name" value="RING"/>
    <property type="match status" value="1"/>
</dbReference>
<name>A0A8S0QBW1_OLEEU</name>
<dbReference type="InterPro" id="IPR037683">
    <property type="entry name" value="Rmd5_dRing"/>
</dbReference>
<sequence length="409" mass="46504">MVNSFLSFLYFFLQKLEEGWGMELTNIEDSFERVAKKQKLSFSKSKEIMDQVICEIEQALASMRSDHDPSISVDQKSILTELKTKLAVIGPIGHSEGSQRELNISLSKHVKILEQTLNPDISKAYRNADFDTHIVNQIIINHFCRESEFGIVDCLINEASQPDGVLTRLQFQEMDEILEAMKSRNVEPAFTWVSTNRARLDKSVSNLELKLHKLRFVEILQNGTREDAISYAKTCLSPLASRHMNEIQKLMGSILWAGKLDRSPYSDLIDPTRWEKLSKELFQQFCNFMGQSFRNPLRVVVAAAVEGLPTLLKLAKVMAAKPDEWLAMKQLPVPIELGKEFQFHSIFVCPVSKDQGGEDNPPMLLPCGHVLCMQSIVILSKSYTRNFKCPYCPVYTLGGLGARCKRLYF</sequence>
<dbReference type="Pfam" id="PF13445">
    <property type="entry name" value="zf-RING_UBOX"/>
    <property type="match status" value="1"/>
</dbReference>
<feature type="chain" id="PRO_5035737403" evidence="7">
    <location>
        <begin position="22"/>
        <end position="409"/>
    </location>
</feature>